<feature type="transmembrane region" description="Helical" evidence="7">
    <location>
        <begin position="58"/>
        <end position="83"/>
    </location>
</feature>
<keyword evidence="5 7" id="KW-1133">Transmembrane helix</keyword>
<evidence type="ECO:0000259" key="8">
    <source>
        <dbReference type="PROSITE" id="PS50928"/>
    </source>
</evidence>
<dbReference type="AlphaFoldDB" id="A0A501WLM3"/>
<keyword evidence="4 7" id="KW-0812">Transmembrane</keyword>
<comment type="caution">
    <text evidence="9">The sequence shown here is derived from an EMBL/GenBank/DDBJ whole genome shotgun (WGS) entry which is preliminary data.</text>
</comment>
<feature type="transmembrane region" description="Helical" evidence="7">
    <location>
        <begin position="431"/>
        <end position="452"/>
    </location>
</feature>
<evidence type="ECO:0000256" key="1">
    <source>
        <dbReference type="ARBA" id="ARBA00004651"/>
    </source>
</evidence>
<comment type="subcellular location">
    <subcellularLocation>
        <location evidence="1">Cell membrane</location>
        <topology evidence="1">Multi-pass membrane protein</topology>
    </subcellularLocation>
</comment>
<feature type="transmembrane region" description="Helical" evidence="7">
    <location>
        <begin position="528"/>
        <end position="549"/>
    </location>
</feature>
<keyword evidence="2" id="KW-0813">Transport</keyword>
<feature type="transmembrane region" description="Helical" evidence="7">
    <location>
        <begin position="249"/>
        <end position="274"/>
    </location>
</feature>
<dbReference type="OrthoDB" id="7852521at2"/>
<feature type="transmembrane region" description="Helical" evidence="7">
    <location>
        <begin position="305"/>
        <end position="330"/>
    </location>
</feature>
<evidence type="ECO:0000256" key="4">
    <source>
        <dbReference type="ARBA" id="ARBA00022692"/>
    </source>
</evidence>
<keyword evidence="3" id="KW-1003">Cell membrane</keyword>
<feature type="transmembrane region" description="Helical" evidence="7">
    <location>
        <begin position="95"/>
        <end position="120"/>
    </location>
</feature>
<proteinExistence type="predicted"/>
<dbReference type="GO" id="GO:0005886">
    <property type="term" value="C:plasma membrane"/>
    <property type="evidence" value="ECO:0007669"/>
    <property type="project" value="UniProtKB-SubCell"/>
</dbReference>
<feature type="transmembrane region" description="Helical" evidence="7">
    <location>
        <begin position="208"/>
        <end position="229"/>
    </location>
</feature>
<organism evidence="9 10">
    <name type="scientific">Maribrevibacterium harenarium</name>
    <dbReference type="NCBI Taxonomy" id="2589817"/>
    <lineage>
        <taxon>Bacteria</taxon>
        <taxon>Pseudomonadati</taxon>
        <taxon>Pseudomonadota</taxon>
        <taxon>Gammaproteobacteria</taxon>
        <taxon>Oceanospirillales</taxon>
        <taxon>Oceanospirillaceae</taxon>
        <taxon>Maribrevibacterium</taxon>
    </lineage>
</organism>
<evidence type="ECO:0000256" key="5">
    <source>
        <dbReference type="ARBA" id="ARBA00022989"/>
    </source>
</evidence>
<dbReference type="SUPFAM" id="SSF161098">
    <property type="entry name" value="MetI-like"/>
    <property type="match status" value="2"/>
</dbReference>
<feature type="domain" description="ABC transmembrane type-1" evidence="8">
    <location>
        <begin position="58"/>
        <end position="274"/>
    </location>
</feature>
<evidence type="ECO:0000256" key="2">
    <source>
        <dbReference type="ARBA" id="ARBA00022448"/>
    </source>
</evidence>
<feature type="transmembrane region" description="Helical" evidence="7">
    <location>
        <begin position="149"/>
        <end position="172"/>
    </location>
</feature>
<dbReference type="PANTHER" id="PTHR30183:SF6">
    <property type="entry name" value="INNER MEMBRANE ABC TRANSPORTER PERMEASE PROTEIN YNJC"/>
    <property type="match status" value="1"/>
</dbReference>
<dbReference type="InterPro" id="IPR000515">
    <property type="entry name" value="MetI-like"/>
</dbReference>
<feature type="transmembrane region" description="Helical" evidence="7">
    <location>
        <begin position="472"/>
        <end position="499"/>
    </location>
</feature>
<feature type="transmembrane region" description="Helical" evidence="7">
    <location>
        <begin position="393"/>
        <end position="419"/>
    </location>
</feature>
<sequence length="565" mass="63242">MTQRMLLAGFIGVLLLAFTPFAVGMISILLPALGWQPLTNTWVDTQHVWLELWQQPELVNALLRTLVSGVVATLLALVCAYALVAKLSQTQFGHWLGAVAAPLLSIPHSAAAIGLAFLLAPSGWLFRLVSPWLTDWQRPPNLITIQDPYTLSLILALVLKEMPYLVFVMMAIARQDKIRQLLTTSQQLGYPPLITWGKLLPTLFYRELRLPIFIVLSFNLTVVDVAQILGPDTPPTFAVLLLHWFQDPAIDRIPIASAGALLLLALVAAVSIGWELCARSLLSYLKNLTLTGSRQQPLLEWGLRFAYLLSLLLLALAFLALLVLPIWGFAQRWRFPDLWPQSWSFDTFWRIQQPLLELTANTFMLGVTSVMLALLASLLLLEVSRILTRYTSLIMILFYLPLVLPQIGFLFGIHISLIVIELHHPFWTTAYLHWLYVLPYVLLTLKGPYLAFNQNYLDEAIRLRPHPLRNYLGIKLAMLKPALFTATAIGFAVSVAQYLPTLIGGEGRLSTLTTEAVAQAVAGDRKRVGLVAMTQALLPLLAFLLAALLPRIWTPLRLRLKYPHA</sequence>
<evidence type="ECO:0000313" key="10">
    <source>
        <dbReference type="Proteomes" id="UP000315901"/>
    </source>
</evidence>
<dbReference type="PROSITE" id="PS50928">
    <property type="entry name" value="ABC_TM1"/>
    <property type="match status" value="2"/>
</dbReference>
<evidence type="ECO:0000256" key="7">
    <source>
        <dbReference type="SAM" id="Phobius"/>
    </source>
</evidence>
<feature type="transmembrane region" description="Helical" evidence="7">
    <location>
        <begin position="363"/>
        <end position="381"/>
    </location>
</feature>
<evidence type="ECO:0000313" key="9">
    <source>
        <dbReference type="EMBL" id="TPE46566.1"/>
    </source>
</evidence>
<feature type="domain" description="ABC transmembrane type-1" evidence="8">
    <location>
        <begin position="359"/>
        <end position="549"/>
    </location>
</feature>
<reference evidence="9 10" key="1">
    <citation type="submission" date="2019-06" db="EMBL/GenBank/DDBJ databases">
        <title>A novel bacterium of genus Marinomonas, isolated from coastal sand.</title>
        <authorList>
            <person name="Huang H."/>
            <person name="Mo K."/>
            <person name="Hu Y."/>
        </authorList>
    </citation>
    <scope>NUCLEOTIDE SEQUENCE [LARGE SCALE GENOMIC DNA]</scope>
    <source>
        <strain evidence="9 10">HB171799</strain>
    </source>
</reference>
<dbReference type="GO" id="GO:0055085">
    <property type="term" value="P:transmembrane transport"/>
    <property type="evidence" value="ECO:0007669"/>
    <property type="project" value="InterPro"/>
</dbReference>
<dbReference type="Proteomes" id="UP000315901">
    <property type="component" value="Unassembled WGS sequence"/>
</dbReference>
<protein>
    <submittedName>
        <fullName evidence="9">ABC transporter permease</fullName>
    </submittedName>
</protein>
<name>A0A501WLM3_9GAMM</name>
<keyword evidence="10" id="KW-1185">Reference proteome</keyword>
<accession>A0A501WLM3</accession>
<gene>
    <name evidence="9" type="ORF">FJM67_15940</name>
</gene>
<keyword evidence="6 7" id="KW-0472">Membrane</keyword>
<dbReference type="Gene3D" id="1.10.3720.10">
    <property type="entry name" value="MetI-like"/>
    <property type="match status" value="2"/>
</dbReference>
<dbReference type="PANTHER" id="PTHR30183">
    <property type="entry name" value="MOLYBDENUM TRANSPORT SYSTEM PERMEASE PROTEIN MODB"/>
    <property type="match status" value="1"/>
</dbReference>
<dbReference type="EMBL" id="VFRR01000057">
    <property type="protein sequence ID" value="TPE46566.1"/>
    <property type="molecule type" value="Genomic_DNA"/>
</dbReference>
<evidence type="ECO:0000256" key="3">
    <source>
        <dbReference type="ARBA" id="ARBA00022475"/>
    </source>
</evidence>
<evidence type="ECO:0000256" key="6">
    <source>
        <dbReference type="ARBA" id="ARBA00023136"/>
    </source>
</evidence>
<dbReference type="InterPro" id="IPR035906">
    <property type="entry name" value="MetI-like_sf"/>
</dbReference>